<dbReference type="PANTHER" id="PTHR48022">
    <property type="entry name" value="PLASTIDIC GLUCOSE TRANSPORTER 4"/>
    <property type="match status" value="1"/>
</dbReference>
<dbReference type="OMA" id="VDLQMKE"/>
<evidence type="ECO:0000256" key="7">
    <source>
        <dbReference type="RuleBase" id="RU003346"/>
    </source>
</evidence>
<dbReference type="GeneID" id="4852023"/>
<evidence type="ECO:0000256" key="8">
    <source>
        <dbReference type="SAM" id="Phobius"/>
    </source>
</evidence>
<comment type="caution">
    <text evidence="10">The sequence shown here is derived from an EMBL/GenBank/DDBJ whole genome shotgun (WGS) entry which is preliminary data.</text>
</comment>
<dbReference type="AlphaFoldDB" id="A3GIC4"/>
<keyword evidence="5 8" id="KW-1133">Transmembrane helix</keyword>
<feature type="transmembrane region" description="Helical" evidence="8">
    <location>
        <begin position="96"/>
        <end position="122"/>
    </location>
</feature>
<comment type="similarity">
    <text evidence="2 7">Belongs to the major facilitator superfamily. Sugar transporter (TC 2.A.1.1) family.</text>
</comment>
<keyword evidence="4 8" id="KW-0812">Transmembrane</keyword>
<evidence type="ECO:0000313" key="10">
    <source>
        <dbReference type="EMBL" id="EAZ63208.2"/>
    </source>
</evidence>
<feature type="transmembrane region" description="Helical" evidence="8">
    <location>
        <begin position="359"/>
        <end position="377"/>
    </location>
</feature>
<dbReference type="InterPro" id="IPR036259">
    <property type="entry name" value="MFS_trans_sf"/>
</dbReference>
<dbReference type="EMBL" id="AAVQ01000002">
    <property type="protein sequence ID" value="EAZ63208.2"/>
    <property type="molecule type" value="Genomic_DNA"/>
</dbReference>
<feature type="transmembrane region" description="Helical" evidence="8">
    <location>
        <begin position="224"/>
        <end position="245"/>
    </location>
</feature>
<dbReference type="Gene3D" id="1.20.1250.20">
    <property type="entry name" value="MFS general substrate transporter like domains"/>
    <property type="match status" value="1"/>
</dbReference>
<dbReference type="PROSITE" id="PS50850">
    <property type="entry name" value="MFS"/>
    <property type="match status" value="1"/>
</dbReference>
<keyword evidence="3 7" id="KW-0813">Transport</keyword>
<dbReference type="InterPro" id="IPR050360">
    <property type="entry name" value="MFS_Sugar_Transporters"/>
</dbReference>
<evidence type="ECO:0000259" key="9">
    <source>
        <dbReference type="PROSITE" id="PS50850"/>
    </source>
</evidence>
<feature type="transmembrane region" description="Helical" evidence="8">
    <location>
        <begin position="131"/>
        <end position="149"/>
    </location>
</feature>
<dbReference type="FunFam" id="1.20.1250.20:FF:000134">
    <property type="entry name" value="MFS sugar transporter protein"/>
    <property type="match status" value="1"/>
</dbReference>
<evidence type="ECO:0000256" key="4">
    <source>
        <dbReference type="ARBA" id="ARBA00022692"/>
    </source>
</evidence>
<feature type="transmembrane region" description="Helical" evidence="8">
    <location>
        <begin position="482"/>
        <end position="503"/>
    </location>
</feature>
<proteinExistence type="inferred from homology"/>
<feature type="transmembrane region" description="Helical" evidence="8">
    <location>
        <begin position="58"/>
        <end position="76"/>
    </location>
</feature>
<dbReference type="InterPro" id="IPR005828">
    <property type="entry name" value="MFS_sugar_transport-like"/>
</dbReference>
<feature type="transmembrane region" description="Helical" evidence="8">
    <location>
        <begin position="155"/>
        <end position="178"/>
    </location>
</feature>
<dbReference type="SUPFAM" id="SSF103473">
    <property type="entry name" value="MFS general substrate transporter"/>
    <property type="match status" value="1"/>
</dbReference>
<dbReference type="RefSeq" id="XP_001387231.2">
    <property type="nucleotide sequence ID" value="XM_001387194.1"/>
</dbReference>
<feature type="transmembrane region" description="Helical" evidence="8">
    <location>
        <begin position="384"/>
        <end position="407"/>
    </location>
</feature>
<organism evidence="10 11">
    <name type="scientific">Scheffersomyces stipitis (strain ATCC 58785 / CBS 6054 / NBRC 10063 / NRRL Y-11545)</name>
    <name type="common">Yeast</name>
    <name type="synonym">Pichia stipitis</name>
    <dbReference type="NCBI Taxonomy" id="322104"/>
    <lineage>
        <taxon>Eukaryota</taxon>
        <taxon>Fungi</taxon>
        <taxon>Dikarya</taxon>
        <taxon>Ascomycota</taxon>
        <taxon>Saccharomycotina</taxon>
        <taxon>Pichiomycetes</taxon>
        <taxon>Debaryomycetaceae</taxon>
        <taxon>Scheffersomyces</taxon>
    </lineage>
</organism>
<dbReference type="InterPro" id="IPR020846">
    <property type="entry name" value="MFS_dom"/>
</dbReference>
<dbReference type="Proteomes" id="UP000002258">
    <property type="component" value="Chromosome 1"/>
</dbReference>
<dbReference type="OrthoDB" id="6133115at2759"/>
<gene>
    <name evidence="10" type="primary">LAC2</name>
    <name evidence="10" type="ORF">PICST_29297</name>
</gene>
<comment type="subcellular location">
    <subcellularLocation>
        <location evidence="1">Membrane</location>
        <topology evidence="1">Multi-pass membrane protein</topology>
    </subcellularLocation>
</comment>
<dbReference type="InParanoid" id="A3GIC4"/>
<name>A3GIC4_PICST</name>
<dbReference type="STRING" id="322104.A3GIC4"/>
<dbReference type="eggNOG" id="KOG0254">
    <property type="taxonomic scope" value="Eukaryota"/>
</dbReference>
<dbReference type="InterPro" id="IPR003663">
    <property type="entry name" value="Sugar/inositol_transpt"/>
</dbReference>
<dbReference type="KEGG" id="pic:PICST_29297"/>
<reference evidence="10 11" key="1">
    <citation type="journal article" date="2007" name="Nat. Biotechnol.">
        <title>Genome sequence of the lignocellulose-bioconverting and xylose-fermenting yeast Pichia stipitis.</title>
        <authorList>
            <person name="Jeffries T.W."/>
            <person name="Grigoriev I.V."/>
            <person name="Grimwood J."/>
            <person name="Laplaza J.M."/>
            <person name="Aerts A."/>
            <person name="Salamov A."/>
            <person name="Schmutz J."/>
            <person name="Lindquist E."/>
            <person name="Dehal P."/>
            <person name="Shapiro H."/>
            <person name="Jin Y.S."/>
            <person name="Passoth V."/>
            <person name="Richardson P.M."/>
        </authorList>
    </citation>
    <scope>NUCLEOTIDE SEQUENCE [LARGE SCALE GENOMIC DNA]</scope>
    <source>
        <strain evidence="11">ATCC 58785 / CBS 6054 / NBRC 10063 / NRRL Y-11545</strain>
    </source>
</reference>
<dbReference type="NCBIfam" id="TIGR00879">
    <property type="entry name" value="SP"/>
    <property type="match status" value="1"/>
</dbReference>
<evidence type="ECO:0000256" key="2">
    <source>
        <dbReference type="ARBA" id="ARBA00010992"/>
    </source>
</evidence>
<feature type="transmembrane region" description="Helical" evidence="8">
    <location>
        <begin position="455"/>
        <end position="476"/>
    </location>
</feature>
<feature type="transmembrane region" description="Helical" evidence="8">
    <location>
        <begin position="190"/>
        <end position="209"/>
    </location>
</feature>
<evidence type="ECO:0000256" key="1">
    <source>
        <dbReference type="ARBA" id="ARBA00004141"/>
    </source>
</evidence>
<sequence length="555" mass="61627">MSTNSLNDSYNPSSTKEKDIVVQSEALADVAIETAFETDGYKKIFQEHPVPRWTKSRLSIYFTCLVIYLVSTTNGYDGSLLSSLITMPEFISHLNIKSASGTGIVFAIFQVGQMVATLFVWLGDFIGRRNAIFIGSVIVCLGAIITSIANNTSTFIGGRFLLSFGSGISCALSTTYLLEITSPDERSALCAIYNSLYYIGSIIATWSSYATSISYANSVLSFRIPLWLQILCPALVVIGLLVGVAPESPRFYYLTGQPDKARAFFCKYHANGDEKHPIVEYEMAQLELSLLEVPKLRVRDYFDARILFKTKSRIYRSLVCIAHSAFGQLSGNAVVGYYITNIFLELGITNPTTRLLLNGVNSILGFIFAMSGSILVGRIGRRPILLYSTTGFVISFTIIAACIAAYTNNNNQVAAKVGIAFIYIFNNVFFSFGYTPLQPLYPAEILSSEMRAKGMALFQITQGTASFINTYAAPVAMQNIKYWYYVFFVFWDTFEVIIIYLYFVETKNLTLEEIELIFESATPVKTSMIISKPGHAANEEKLRLANLKLGKNYVA</sequence>
<evidence type="ECO:0000313" key="11">
    <source>
        <dbReference type="Proteomes" id="UP000002258"/>
    </source>
</evidence>
<evidence type="ECO:0000256" key="6">
    <source>
        <dbReference type="ARBA" id="ARBA00023136"/>
    </source>
</evidence>
<dbReference type="Pfam" id="PF00083">
    <property type="entry name" value="Sugar_tr"/>
    <property type="match status" value="1"/>
</dbReference>
<dbReference type="GO" id="GO:0016020">
    <property type="term" value="C:membrane"/>
    <property type="evidence" value="ECO:0007669"/>
    <property type="project" value="UniProtKB-SubCell"/>
</dbReference>
<accession>A3GIC4</accession>
<feature type="transmembrane region" description="Helical" evidence="8">
    <location>
        <begin position="413"/>
        <end position="434"/>
    </location>
</feature>
<dbReference type="PANTHER" id="PTHR48022:SF70">
    <property type="entry name" value="MONOSACCHARIDE TRANSPORTER, PUTATIVE (AFU_ORTHOLOGUE AFUA_5G14540)-RELATED"/>
    <property type="match status" value="1"/>
</dbReference>
<protein>
    <submittedName>
        <fullName evidence="10">Lactose Permease</fullName>
    </submittedName>
</protein>
<feature type="domain" description="Major facilitator superfamily (MFS) profile" evidence="9">
    <location>
        <begin position="63"/>
        <end position="509"/>
    </location>
</feature>
<keyword evidence="11" id="KW-1185">Reference proteome</keyword>
<keyword evidence="6 8" id="KW-0472">Membrane</keyword>
<dbReference type="GO" id="GO:0005351">
    <property type="term" value="F:carbohydrate:proton symporter activity"/>
    <property type="evidence" value="ECO:0007669"/>
    <property type="project" value="TreeGrafter"/>
</dbReference>
<feature type="transmembrane region" description="Helical" evidence="8">
    <location>
        <begin position="314"/>
        <end position="339"/>
    </location>
</feature>
<evidence type="ECO:0000256" key="5">
    <source>
        <dbReference type="ARBA" id="ARBA00022989"/>
    </source>
</evidence>
<dbReference type="HOGENOM" id="CLU_001265_30_13_1"/>
<evidence type="ECO:0000256" key="3">
    <source>
        <dbReference type="ARBA" id="ARBA00022448"/>
    </source>
</evidence>